<reference evidence="1 2" key="1">
    <citation type="journal article" date="2011" name="Front. Microbiol.">
        <title>Two Strains of Crocosphaera watsonii with Highly Conserved Genomes are Distinguished by Strain-Specific Features.</title>
        <authorList>
            <person name="Bench S.R."/>
            <person name="Ilikchyan I.N."/>
            <person name="Tripp H.J."/>
            <person name="Zehr J.P."/>
        </authorList>
    </citation>
    <scope>NUCLEOTIDE SEQUENCE [LARGE SCALE GENOMIC DNA]</scope>
    <source>
        <strain evidence="1 2">WH 0003</strain>
    </source>
</reference>
<name>G5J0G2_CROWT</name>
<organism evidence="1 2">
    <name type="scientific">Crocosphaera watsonii WH 0003</name>
    <dbReference type="NCBI Taxonomy" id="423471"/>
    <lineage>
        <taxon>Bacteria</taxon>
        <taxon>Bacillati</taxon>
        <taxon>Cyanobacteriota</taxon>
        <taxon>Cyanophyceae</taxon>
        <taxon>Oscillatoriophycideae</taxon>
        <taxon>Chroococcales</taxon>
        <taxon>Aphanothecaceae</taxon>
        <taxon>Crocosphaera</taxon>
    </lineage>
</organism>
<gene>
    <name evidence="1" type="ORF">CWATWH0003_0997</name>
</gene>
<evidence type="ECO:0000313" key="1">
    <source>
        <dbReference type="EMBL" id="EHJ14325.1"/>
    </source>
</evidence>
<dbReference type="AlphaFoldDB" id="G5J0G2"/>
<dbReference type="Pfam" id="PF08012">
    <property type="entry name" value="DUF1702"/>
    <property type="match status" value="1"/>
</dbReference>
<evidence type="ECO:0000313" key="2">
    <source>
        <dbReference type="Proteomes" id="UP000003477"/>
    </source>
</evidence>
<proteinExistence type="predicted"/>
<dbReference type="Proteomes" id="UP000003477">
    <property type="component" value="Unassembled WGS sequence"/>
</dbReference>
<comment type="caution">
    <text evidence="1">The sequence shown here is derived from an EMBL/GenBank/DDBJ whole genome shotgun (WGS) entry which is preliminary data.</text>
</comment>
<sequence length="223" mass="24763">MAYVGIGWLLARLPGGIQGYLRKLEKAQGQKCPSSSHTPQTSDSYPHPLIGWLAIDGYGFHQGYFHWPQYIQGILPPKNLSGYSCRVFDQGLGRSLWFVKGGNLRAIETAIAQFQPHRRADLWSGIGLACAYAGGMENPQLNTLKQVAKPYYPQLAQGVAFAAKTRLRASNLTEHTQTTVEKLCGISVEKAAALTDETLSRLSYGGTIPAYEQWRQRIQNYFV</sequence>
<accession>G5J0G2</accession>
<dbReference type="EMBL" id="AESD01000162">
    <property type="protein sequence ID" value="EHJ14325.1"/>
    <property type="molecule type" value="Genomic_DNA"/>
</dbReference>
<dbReference type="InterPro" id="IPR012964">
    <property type="entry name" value="DUF1702"/>
</dbReference>
<dbReference type="PATRIC" id="fig|423471.3.peg.920"/>
<protein>
    <submittedName>
        <fullName evidence="1">Uncharacterized protein</fullName>
    </submittedName>
</protein>